<comment type="caution">
    <text evidence="6">The sequence shown here is derived from an EMBL/GenBank/DDBJ whole genome shotgun (WGS) entry which is preliminary data.</text>
</comment>
<dbReference type="CDD" id="cd00201">
    <property type="entry name" value="WW"/>
    <property type="match status" value="2"/>
</dbReference>
<protein>
    <recommendedName>
        <fullName evidence="8">WW domain-containing protein</fullName>
    </recommendedName>
</protein>
<dbReference type="SMART" id="SM00456">
    <property type="entry name" value="WW"/>
    <property type="match status" value="3"/>
</dbReference>
<feature type="domain" description="B box-type" evidence="5">
    <location>
        <begin position="1229"/>
        <end position="1275"/>
    </location>
</feature>
<evidence type="ECO:0000313" key="6">
    <source>
        <dbReference type="EMBL" id="CAH0364472.1"/>
    </source>
</evidence>
<feature type="coiled-coil region" evidence="2">
    <location>
        <begin position="1058"/>
        <end position="1109"/>
    </location>
</feature>
<gene>
    <name evidence="6" type="ORF">PECAL_1P08350</name>
</gene>
<feature type="region of interest" description="Disordered" evidence="3">
    <location>
        <begin position="14"/>
        <end position="93"/>
    </location>
</feature>
<keyword evidence="1" id="KW-0479">Metal-binding</keyword>
<feature type="domain" description="WW" evidence="4">
    <location>
        <begin position="1141"/>
        <end position="1174"/>
    </location>
</feature>
<evidence type="ECO:0008006" key="8">
    <source>
        <dbReference type="Google" id="ProtNLM"/>
    </source>
</evidence>
<dbReference type="InterPro" id="IPR000315">
    <property type="entry name" value="Znf_B-box"/>
</dbReference>
<feature type="domain" description="WW" evidence="4">
    <location>
        <begin position="1109"/>
        <end position="1138"/>
    </location>
</feature>
<dbReference type="InterPro" id="IPR036020">
    <property type="entry name" value="WW_dom_sf"/>
</dbReference>
<dbReference type="Proteomes" id="UP000789595">
    <property type="component" value="Unassembled WGS sequence"/>
</dbReference>
<dbReference type="GO" id="GO:0003723">
    <property type="term" value="F:RNA binding"/>
    <property type="evidence" value="ECO:0007669"/>
    <property type="project" value="TreeGrafter"/>
</dbReference>
<feature type="domain" description="WW" evidence="4">
    <location>
        <begin position="1276"/>
        <end position="1311"/>
    </location>
</feature>
<dbReference type="PANTHER" id="PTHR13173">
    <property type="entry name" value="WW DOMAIN BINDING PROTEIN 4"/>
    <property type="match status" value="1"/>
</dbReference>
<evidence type="ECO:0000259" key="4">
    <source>
        <dbReference type="PROSITE" id="PS50020"/>
    </source>
</evidence>
<reference evidence="6" key="1">
    <citation type="submission" date="2021-11" db="EMBL/GenBank/DDBJ databases">
        <authorList>
            <consortium name="Genoscope - CEA"/>
            <person name="William W."/>
        </authorList>
    </citation>
    <scope>NUCLEOTIDE SEQUENCE</scope>
</reference>
<feature type="region of interest" description="Disordered" evidence="3">
    <location>
        <begin position="111"/>
        <end position="172"/>
    </location>
</feature>
<evidence type="ECO:0000259" key="5">
    <source>
        <dbReference type="PROSITE" id="PS50119"/>
    </source>
</evidence>
<dbReference type="GO" id="GO:0008270">
    <property type="term" value="F:zinc ion binding"/>
    <property type="evidence" value="ECO:0007669"/>
    <property type="project" value="UniProtKB-KW"/>
</dbReference>
<feature type="compositionally biased region" description="Low complexity" evidence="3">
    <location>
        <begin position="17"/>
        <end position="37"/>
    </location>
</feature>
<dbReference type="GO" id="GO:0000398">
    <property type="term" value="P:mRNA splicing, via spliceosome"/>
    <property type="evidence" value="ECO:0007669"/>
    <property type="project" value="InterPro"/>
</dbReference>
<dbReference type="GO" id="GO:0071011">
    <property type="term" value="C:precatalytic spliceosome"/>
    <property type="evidence" value="ECO:0007669"/>
    <property type="project" value="TreeGrafter"/>
</dbReference>
<organism evidence="6 7">
    <name type="scientific">Pelagomonas calceolata</name>
    <dbReference type="NCBI Taxonomy" id="35677"/>
    <lineage>
        <taxon>Eukaryota</taxon>
        <taxon>Sar</taxon>
        <taxon>Stramenopiles</taxon>
        <taxon>Ochrophyta</taxon>
        <taxon>Pelagophyceae</taxon>
        <taxon>Pelagomonadales</taxon>
        <taxon>Pelagomonadaceae</taxon>
        <taxon>Pelagomonas</taxon>
    </lineage>
</organism>
<keyword evidence="2" id="KW-0175">Coiled coil</keyword>
<evidence type="ECO:0000256" key="2">
    <source>
        <dbReference type="SAM" id="Coils"/>
    </source>
</evidence>
<feature type="compositionally biased region" description="Basic and acidic residues" evidence="3">
    <location>
        <begin position="158"/>
        <end position="167"/>
    </location>
</feature>
<evidence type="ECO:0000256" key="1">
    <source>
        <dbReference type="PROSITE-ProRule" id="PRU00024"/>
    </source>
</evidence>
<dbReference type="InterPro" id="IPR040023">
    <property type="entry name" value="WBP4"/>
</dbReference>
<dbReference type="InterPro" id="IPR001202">
    <property type="entry name" value="WW_dom"/>
</dbReference>
<dbReference type="PROSITE" id="PS50119">
    <property type="entry name" value="ZF_BBOX"/>
    <property type="match status" value="1"/>
</dbReference>
<dbReference type="PROSITE" id="PS50020">
    <property type="entry name" value="WW_DOMAIN_2"/>
    <property type="match status" value="3"/>
</dbReference>
<dbReference type="OrthoDB" id="206948at2759"/>
<keyword evidence="1" id="KW-0863">Zinc-finger</keyword>
<accession>A0A8J2SF21</accession>
<sequence>MDWDSWAADIAREDSVVSRGSLRSRSRSPSPLRDASSPVGRLRRVKLPPSRERPLSPTREELVLLSTPHRQQHRRRRRTPPAGRLEPLYVADPNEPPELAAIRRDRAVKGAPGLYGAPADQEIVQPPRIPSPTHDVENQASTDSLYRGRKKKKRRGDRSRSPSRDRLAQFSKPKQTVDAALALKDAWAAGASRGAYFDQLTSIEHVRDSLPISFLIETGQHKEVLRRRLSYALSIYRRERLYNYRLIWDRWCHGVKFLRSQEFVAKVIVKARHDAINRWYRVLEMSCDLACQRRIRIWHRHMILLRRAERRRLRNAAARVLQKFVRQTLARWAGRRLLFKLKRRREHADACALLTIATFQRQQFRAARLVRSRTLADRSYTNACVIQHRVRLRLARIELARRIRQKQLDREAAAGLTLGKFMHFLKADKSRSNRMSANLVRWREKKLMSKKGALTHEEIAERQSKIDELHAQIAERRRRALELREAKSRELDRMRLVRKDAARAAAAGDGFDEAALAGGDLAAAAEQAELEELRRLEAMLAHEEEMRRLRAEYSPPPPPPLTKPVFVDHSDTSITIKVDGGQDVKLEYNKVGSITHTIDATILPFFGGTTTIVGLEPASQYIFRLTRNEERGPVLTAATHQAPEICAVMLQKRVRTWNMRQILVLKRKAREAYLALFYDKCELLAEMIAAAVLIKTYRKVLLYRDWKWAESASADAVALLAKNYLFMLLSDEHKAKSVTRDAAARYEQRIWRDRMRRRLDWHNRTALKIQVALYMWLSRLRVQYVRDEHDAFVRRTSAADVITHFWHRTLQRRVLALRFDANDLEHRSKAQTVATSAAVCLLRRALERRRSQRYIQRRIDGSRALREVEKRRQRRNDAVALISKNYRRHWDRKHTYLRLVAYIQRRNVKKRHAKRDRMSRLVAKHWFAMKWRYNQPLRIIARRRVENNERMCAEVVEQVRRDDAALVFRRAIRRWLDWKYLCRRFDAQRERLDLEETLRERLESAECIQRNWLAYLERCAERARVLALRDRDARREELELQEDAAFQIQRCVQCYLFNRLLELRFQAAAQRLDAEREQRRRVEAARHERRDAEKAQELAEQALKQVELSSWKMGADEEGTNYYYNWVTGESSYEKPEGWYPPAEEVWIKQTDAKGNVYYFNQDTLESAWFPPCMVCMRLEAKKVCFSCPDAGVDGLFYCNECFEKAHDEDAVNEHNWRGADQDKEELKSGEKHCLVCGKAKASVVCKVCRDEYCDKCFAETHSHGQLKEHPTIPYLEAKQGWQKMVGRVAGEQTYYYNVSTGETRYDKPEEFMLEDELREHHNFLKFQLAAETHAKKVGELQVEVERLQYEKDTTMYNLSKAKTKDQEELEELRRLLMEDQSKLGFMGKYGKLLANPYGYWREQRDRRLQKRKMYRKMLLLNKREREAAFHDKDTVFAPSEEKVERNSKGLAVVDNLEYKK</sequence>
<feature type="compositionally biased region" description="Basic residues" evidence="3">
    <location>
        <begin position="70"/>
        <end position="79"/>
    </location>
</feature>
<feature type="compositionally biased region" description="Basic and acidic residues" evidence="3">
    <location>
        <begin position="49"/>
        <end position="62"/>
    </location>
</feature>
<dbReference type="PROSITE" id="PS01159">
    <property type="entry name" value="WW_DOMAIN_1"/>
    <property type="match status" value="1"/>
</dbReference>
<keyword evidence="1" id="KW-0862">Zinc</keyword>
<evidence type="ECO:0000256" key="3">
    <source>
        <dbReference type="SAM" id="MobiDB-lite"/>
    </source>
</evidence>
<keyword evidence="7" id="KW-1185">Reference proteome</keyword>
<evidence type="ECO:0000313" key="7">
    <source>
        <dbReference type="Proteomes" id="UP000789595"/>
    </source>
</evidence>
<dbReference type="PANTHER" id="PTHR13173:SF10">
    <property type="entry name" value="WW DOMAIN-BINDING PROTEIN 4"/>
    <property type="match status" value="1"/>
</dbReference>
<dbReference type="EMBL" id="CAKKNE010000001">
    <property type="protein sequence ID" value="CAH0364472.1"/>
    <property type="molecule type" value="Genomic_DNA"/>
</dbReference>
<dbReference type="Gene3D" id="2.20.70.10">
    <property type="match status" value="3"/>
</dbReference>
<feature type="compositionally biased region" description="Basic residues" evidence="3">
    <location>
        <begin position="147"/>
        <end position="157"/>
    </location>
</feature>
<name>A0A8J2SF21_9STRA</name>
<dbReference type="SUPFAM" id="SSF51045">
    <property type="entry name" value="WW domain"/>
    <property type="match status" value="2"/>
</dbReference>
<proteinExistence type="predicted"/>